<dbReference type="EMBL" id="CP003600">
    <property type="protein sequence ID" value="AFY95821.1"/>
    <property type="molecule type" value="Genomic_DNA"/>
</dbReference>
<organism evidence="3 4">
    <name type="scientific">Chamaesiphon minutus (strain ATCC 27169 / PCC 6605)</name>
    <dbReference type="NCBI Taxonomy" id="1173020"/>
    <lineage>
        <taxon>Bacteria</taxon>
        <taxon>Bacillati</taxon>
        <taxon>Cyanobacteriota</taxon>
        <taxon>Cyanophyceae</taxon>
        <taxon>Gomontiellales</taxon>
        <taxon>Chamaesiphonaceae</taxon>
        <taxon>Chamaesiphon</taxon>
    </lineage>
</organism>
<gene>
    <name evidence="3" type="ORF">Cha6605_4911</name>
</gene>
<protein>
    <submittedName>
        <fullName evidence="3">Uncharacterized protein</fullName>
    </submittedName>
</protein>
<dbReference type="Proteomes" id="UP000010366">
    <property type="component" value="Chromosome"/>
</dbReference>
<reference evidence="3 4" key="1">
    <citation type="submission" date="2012-05" db="EMBL/GenBank/DDBJ databases">
        <title>Finished chromosome of genome of Chamaesiphon sp. PCC 6605.</title>
        <authorList>
            <consortium name="US DOE Joint Genome Institute"/>
            <person name="Gugger M."/>
            <person name="Coursin T."/>
            <person name="Rippka R."/>
            <person name="Tandeau De Marsac N."/>
            <person name="Huntemann M."/>
            <person name="Wei C.-L."/>
            <person name="Han J."/>
            <person name="Detter J.C."/>
            <person name="Han C."/>
            <person name="Tapia R."/>
            <person name="Chen A."/>
            <person name="Kyrpides N."/>
            <person name="Mavromatis K."/>
            <person name="Markowitz V."/>
            <person name="Szeto E."/>
            <person name="Ivanova N."/>
            <person name="Pagani I."/>
            <person name="Pati A."/>
            <person name="Goodwin L."/>
            <person name="Nordberg H.P."/>
            <person name="Cantor M.N."/>
            <person name="Hua S.X."/>
            <person name="Woyke T."/>
            <person name="Kerfeld C.A."/>
        </authorList>
    </citation>
    <scope>NUCLEOTIDE SEQUENCE [LARGE SCALE GENOMIC DNA]</scope>
    <source>
        <strain evidence="4">ATCC 27169 / PCC 6605</strain>
    </source>
</reference>
<accession>K9UN30</accession>
<name>K9UN30_CHAP6</name>
<dbReference type="STRING" id="1173020.Cha6605_4911"/>
<feature type="transmembrane region" description="Helical" evidence="2">
    <location>
        <begin position="40"/>
        <end position="59"/>
    </location>
</feature>
<keyword evidence="2" id="KW-0812">Transmembrane</keyword>
<dbReference type="KEGG" id="cmp:Cha6605_4911"/>
<dbReference type="HOGENOM" id="CLU_2380975_0_0_3"/>
<keyword evidence="2" id="KW-1133">Transmembrane helix</keyword>
<evidence type="ECO:0000313" key="3">
    <source>
        <dbReference type="EMBL" id="AFY95821.1"/>
    </source>
</evidence>
<keyword evidence="4" id="KW-1185">Reference proteome</keyword>
<evidence type="ECO:0000256" key="1">
    <source>
        <dbReference type="SAM" id="MobiDB-lite"/>
    </source>
</evidence>
<proteinExistence type="predicted"/>
<dbReference type="RefSeq" id="WP_015161910.1">
    <property type="nucleotide sequence ID" value="NC_019697.1"/>
</dbReference>
<evidence type="ECO:0000313" key="4">
    <source>
        <dbReference type="Proteomes" id="UP000010366"/>
    </source>
</evidence>
<evidence type="ECO:0000256" key="2">
    <source>
        <dbReference type="SAM" id="Phobius"/>
    </source>
</evidence>
<feature type="transmembrane region" description="Helical" evidence="2">
    <location>
        <begin position="65"/>
        <end position="86"/>
    </location>
</feature>
<keyword evidence="2" id="KW-0472">Membrane</keyword>
<dbReference type="AlphaFoldDB" id="K9UN30"/>
<sequence length="94" mass="10428">MSKLIPPQDSGIVPFSGERSARRGTAPKERLSLARSSWQLVPYSLLGAGLFAWVSSAHLNQFFSVYLVLLAAQLGTVGIYSLMGWLRSRDRQNF</sequence>
<feature type="region of interest" description="Disordered" evidence="1">
    <location>
        <begin position="1"/>
        <end position="26"/>
    </location>
</feature>